<dbReference type="AlphaFoldDB" id="A0A2K8U9K8"/>
<proteinExistence type="predicted"/>
<dbReference type="RefSeq" id="WP_100920012.1">
    <property type="nucleotide sequence ID" value="NZ_CP020370.1"/>
</dbReference>
<gene>
    <name evidence="1" type="ORF">THSYN_15855</name>
</gene>
<reference evidence="1 2" key="1">
    <citation type="submission" date="2017-03" db="EMBL/GenBank/DDBJ databases">
        <title>Complete genome sequence of Candidatus 'Thiodictyon syntrophicum' sp. nov. strain Cad16T, a photolithoautotroph purple sulfur bacterium isolated from an alpine meromictic lake.</title>
        <authorList>
            <person name="Luedin S.M."/>
            <person name="Pothier J.F."/>
            <person name="Danza F."/>
            <person name="Storelli N."/>
            <person name="Wittwer M."/>
            <person name="Tonolla M."/>
        </authorList>
    </citation>
    <scope>NUCLEOTIDE SEQUENCE [LARGE SCALE GENOMIC DNA]</scope>
    <source>
        <strain evidence="1 2">Cad16T</strain>
    </source>
</reference>
<sequence length="360" mass="39069">MSEPRSIALTRLALWCDPTRIQTWPKFLASLPEDALAPTPTDLGRAFVTTRMTSTGHAAAFDLVRNLAGLECKAGRLQLRGLGLLRRSPAGYAVSADGRALAAAYRANPAGPEWPRLFADALLGLEPRTRALIKRLSEEGAVLKFERDAWFAGSYRRARLVRTGEPDMFPLDAARERRTLRESLNDDAWWCLGEWRSDPCLEGATHCRFRGTRSEAFSLHGIGPALRAACEVLLVGGLLHRNGGELRLDRAAAIRLLPGRAADFGWLAGESESGNLMITLAQVLPGLCSATGHVVASELRNLLRARGVADPDRAIAAAQSEGRLLVYAEDYGQSRHGEGLFGDPRKQLVKLHLVGIGPGA</sequence>
<organism evidence="1 2">
    <name type="scientific">Candidatus Thiodictyon syntrophicum</name>
    <dbReference type="NCBI Taxonomy" id="1166950"/>
    <lineage>
        <taxon>Bacteria</taxon>
        <taxon>Pseudomonadati</taxon>
        <taxon>Pseudomonadota</taxon>
        <taxon>Gammaproteobacteria</taxon>
        <taxon>Chromatiales</taxon>
        <taxon>Chromatiaceae</taxon>
        <taxon>Thiodictyon</taxon>
    </lineage>
</organism>
<keyword evidence="2" id="KW-1185">Reference proteome</keyword>
<dbReference type="KEGG" id="tsy:THSYN_15855"/>
<dbReference type="OrthoDB" id="2078571at2"/>
<dbReference type="Proteomes" id="UP000232638">
    <property type="component" value="Chromosome"/>
</dbReference>
<protein>
    <submittedName>
        <fullName evidence="1">Uncharacterized protein</fullName>
    </submittedName>
</protein>
<evidence type="ECO:0000313" key="2">
    <source>
        <dbReference type="Proteomes" id="UP000232638"/>
    </source>
</evidence>
<name>A0A2K8U9K8_9GAMM</name>
<accession>A0A2K8U9K8</accession>
<dbReference type="EMBL" id="CP020370">
    <property type="protein sequence ID" value="AUB82276.1"/>
    <property type="molecule type" value="Genomic_DNA"/>
</dbReference>
<evidence type="ECO:0000313" key="1">
    <source>
        <dbReference type="EMBL" id="AUB82276.1"/>
    </source>
</evidence>